<evidence type="ECO:0000259" key="3">
    <source>
        <dbReference type="Pfam" id="PF01833"/>
    </source>
</evidence>
<dbReference type="Gene3D" id="2.60.40.10">
    <property type="entry name" value="Immunoglobulins"/>
    <property type="match status" value="1"/>
</dbReference>
<dbReference type="SUPFAM" id="SSF81296">
    <property type="entry name" value="E set domains"/>
    <property type="match status" value="1"/>
</dbReference>
<evidence type="ECO:0000313" key="5">
    <source>
        <dbReference type="Proteomes" id="UP001388366"/>
    </source>
</evidence>
<feature type="chain" id="PRO_5047260916" evidence="2">
    <location>
        <begin position="22"/>
        <end position="1306"/>
    </location>
</feature>
<name>A0ABU9U3Z6_9GAMM</name>
<sequence length="1306" mass="143446">MKAKQLLILLLTGTLSLTLVGCNEPLEDNTTENPVEPGNGDDGGGDDGNGGDDGSGDGGDSGEPIENVGTWENKDEDGDGVLDEQDDYPFDNTRSRFTEVQDSEPNDNPSVATPISAGIPFRVKGAISNEGDNGDLYSFQGKEGDFVSALVSYESESFAPKAYFSDQSGLAINSSLIHYSKENKTLFVTVIIPKDGLFHLGMIDDNSGGDPSFRYQVDVFYDSDIDGILDNKERALGILPESQDTDKDGIPDFYEYYVDASIGLDFDGDGISNMLDDDSDGDSIPDKLEGFTDPDKDGFYNFIDFDSDGDSTPDSQEKVNDKGLPLDSDYDDMADFLDLDNDGDHILDIHDSAPYEKVDSISMDYSPFIQINSLSSLINGVTTKEVFRGDDTVIVNGMNMESVNDPLLIVYSQGNTYNFTPIYSEGKYRFNLNIPEGKYKAFLYVDDLKTNEIYISSYSNDVPLILGPSVVMLKRAANFTLDVAGATQDTKVILDENTIVPSSISPTSITFYAPENATKGTIYISNDSGTSNSISYDSQFESSVNIGNSYSNQKMLVSLSPVGIDAKRYFPGINIKFGSSHEPKLFFFDNINQINKVEKYKLSASINSINGNVKELHHADDEIISETKPVYIKQLHIPQEGIKHYQNNASSAESGNFHLNPQVVDYMDDFYDFSMEATTKFENGPEMNNCRQSSSWRDILGYDGCVELQNRTQLYLSTRVYKLDDEGNIVTDNNGKPIRDHIVNPWDTNIAAPQDQLFLGIEYWSKDKTYDDAECLYKPCLYQIVTPGVNSGYGPSPFTLNGSQPYDVNATKAKKALVIRTVIDNIFLRFFSFLFDYMGASVTDSKIVAMAQVIYQYGPKVSEQVDILLAKDTLTPGDFELMMDEIVKELYNTELVPLFSTNPRFGPLTSKLMEAAEIDAIGITQTLVNKAIAKLTPIYGQLKTAVEVSIVADLAIDIGKTIADLGFVAQKTDFSVTWGLNIADVQPRALVKGEQTYEVTVYGVGFNVSEGWIWDDYPVFTFVDSENSSHTFVSNEDDITVSDKGNKVVIILPGDFIDNTVGPLKLSVEHDDLNADSPYDIVVGEGIIISELTPDTGKPTDTITIVGSGFSSIPSENNVEFQGASGKIRANVVSVSSNQLTVKVPSGARTGAVTVSIDNIVSNELIFTIPYILEITYGDNGNFNDDIYKLKVNGDVVYDNNSPQRQIGPIEVPLSEGIHLVELEGIKADDGIATYYISFSGDVIDVTGDEMQGRDLCPQTTKSFNVNVGNAEENSNTKESLLLADQYVMIIQTEQSETQTECEVIE</sequence>
<dbReference type="SUPFAM" id="SSF103647">
    <property type="entry name" value="TSP type-3 repeat"/>
    <property type="match status" value="1"/>
</dbReference>
<dbReference type="EMBL" id="JBBMQU010000024">
    <property type="protein sequence ID" value="MEM5551775.1"/>
    <property type="molecule type" value="Genomic_DNA"/>
</dbReference>
<dbReference type="Gene3D" id="4.10.1080.10">
    <property type="entry name" value="TSP type-3 repeat"/>
    <property type="match status" value="1"/>
</dbReference>
<dbReference type="InterPro" id="IPR014756">
    <property type="entry name" value="Ig_E-set"/>
</dbReference>
<keyword evidence="2" id="KW-0732">Signal</keyword>
<feature type="signal peptide" evidence="2">
    <location>
        <begin position="1"/>
        <end position="21"/>
    </location>
</feature>
<feature type="domain" description="IPT/TIG" evidence="3">
    <location>
        <begin position="1088"/>
        <end position="1163"/>
    </location>
</feature>
<dbReference type="RefSeq" id="WP_342884113.1">
    <property type="nucleotide sequence ID" value="NZ_JBBMQU010000024.1"/>
</dbReference>
<feature type="compositionally biased region" description="Gly residues" evidence="1">
    <location>
        <begin position="40"/>
        <end position="61"/>
    </location>
</feature>
<protein>
    <submittedName>
        <fullName evidence="4">IPT/TIG domain-containing protein</fullName>
    </submittedName>
</protein>
<evidence type="ECO:0000256" key="1">
    <source>
        <dbReference type="SAM" id="MobiDB-lite"/>
    </source>
</evidence>
<dbReference type="PROSITE" id="PS51257">
    <property type="entry name" value="PROKAR_LIPOPROTEIN"/>
    <property type="match status" value="1"/>
</dbReference>
<feature type="region of interest" description="Disordered" evidence="1">
    <location>
        <begin position="24"/>
        <end position="92"/>
    </location>
</feature>
<keyword evidence="5" id="KW-1185">Reference proteome</keyword>
<dbReference type="Proteomes" id="UP001388366">
    <property type="component" value="Unassembled WGS sequence"/>
</dbReference>
<comment type="caution">
    <text evidence="4">The sequence shown here is derived from an EMBL/GenBank/DDBJ whole genome shotgun (WGS) entry which is preliminary data.</text>
</comment>
<dbReference type="InterPro" id="IPR002909">
    <property type="entry name" value="IPT_dom"/>
</dbReference>
<dbReference type="Pfam" id="PF01833">
    <property type="entry name" value="TIG"/>
    <property type="match status" value="1"/>
</dbReference>
<feature type="compositionally biased region" description="Acidic residues" evidence="1">
    <location>
        <begin position="74"/>
        <end position="89"/>
    </location>
</feature>
<organism evidence="4 5">
    <name type="scientific">Pseudoalteromonas neustonica</name>
    <dbReference type="NCBI Taxonomy" id="1840331"/>
    <lineage>
        <taxon>Bacteria</taxon>
        <taxon>Pseudomonadati</taxon>
        <taxon>Pseudomonadota</taxon>
        <taxon>Gammaproteobacteria</taxon>
        <taxon>Alteromonadales</taxon>
        <taxon>Pseudoalteromonadaceae</taxon>
        <taxon>Pseudoalteromonas</taxon>
    </lineage>
</organism>
<evidence type="ECO:0000256" key="2">
    <source>
        <dbReference type="SAM" id="SignalP"/>
    </source>
</evidence>
<dbReference type="InterPro" id="IPR013783">
    <property type="entry name" value="Ig-like_fold"/>
</dbReference>
<gene>
    <name evidence="4" type="ORF">WNY63_13655</name>
</gene>
<evidence type="ECO:0000313" key="4">
    <source>
        <dbReference type="EMBL" id="MEM5551775.1"/>
    </source>
</evidence>
<proteinExistence type="predicted"/>
<reference evidence="4 5" key="1">
    <citation type="submission" date="2024-03" db="EMBL/GenBank/DDBJ databases">
        <title>Community enrichment and isolation of bacterial strains for fucoidan degradation.</title>
        <authorList>
            <person name="Sichert A."/>
        </authorList>
    </citation>
    <scope>NUCLEOTIDE SEQUENCE [LARGE SCALE GENOMIC DNA]</scope>
    <source>
        <strain evidence="4 5">AS81</strain>
    </source>
</reference>
<dbReference type="InterPro" id="IPR028974">
    <property type="entry name" value="TSP_type-3_rpt"/>
</dbReference>
<accession>A0ABU9U3Z6</accession>